<dbReference type="STRING" id="1408157.A0A1J7JI95"/>
<dbReference type="SUPFAM" id="SSF69118">
    <property type="entry name" value="AhpD-like"/>
    <property type="match status" value="1"/>
</dbReference>
<reference evidence="1 2" key="1">
    <citation type="submission" date="2016-10" db="EMBL/GenBank/DDBJ databases">
        <title>Draft genome sequence of Coniochaeta ligniaria NRRL30616, a lignocellulolytic fungus for bioabatement of inhibitors in plant biomass hydrolysates.</title>
        <authorList>
            <consortium name="DOE Joint Genome Institute"/>
            <person name="Jimenez D.J."/>
            <person name="Hector R.E."/>
            <person name="Riley R."/>
            <person name="Sun H."/>
            <person name="Grigoriev I.V."/>
            <person name="Van Elsas J.D."/>
            <person name="Nichols N.N."/>
        </authorList>
    </citation>
    <scope>NUCLEOTIDE SEQUENCE [LARGE SCALE GENOMIC DNA]</scope>
    <source>
        <strain evidence="1 2">NRRL 30616</strain>
    </source>
</reference>
<dbReference type="AlphaFoldDB" id="A0A1J7JI95"/>
<organism evidence="1 2">
    <name type="scientific">Coniochaeta ligniaria NRRL 30616</name>
    <dbReference type="NCBI Taxonomy" id="1408157"/>
    <lineage>
        <taxon>Eukaryota</taxon>
        <taxon>Fungi</taxon>
        <taxon>Dikarya</taxon>
        <taxon>Ascomycota</taxon>
        <taxon>Pezizomycotina</taxon>
        <taxon>Sordariomycetes</taxon>
        <taxon>Sordariomycetidae</taxon>
        <taxon>Coniochaetales</taxon>
        <taxon>Coniochaetaceae</taxon>
        <taxon>Coniochaeta</taxon>
    </lineage>
</organism>
<sequence>MNPLPAIITPSLISSIRRHPYLPRNTWYFIAATTLSILNRPDEIQKVYKHAIDNGGDYFDVMPSEDEQRRISRRIREAVIKSSAVGGVPRTINALLELKKVTPAHLLDEAGGCSPTGRTYDIHDISIGVILERGQAFFNKIYGKISRRIMSQMDNSGTEDLGLLARLTYGYVLSNTKVLSAVETSYVLIAGLIPQDVNPQLKGHLRGAINGGATVEEVRAVRNIVIEICEASGMNMLDESVPAGWGWRTEVATL</sequence>
<dbReference type="Gene3D" id="1.20.1290.10">
    <property type="entry name" value="AhpD-like"/>
    <property type="match status" value="1"/>
</dbReference>
<name>A0A1J7JI95_9PEZI</name>
<dbReference type="PANTHER" id="PTHR28180:SF2">
    <property type="entry name" value="PEROXISOMAL PROTEIN 2"/>
    <property type="match status" value="1"/>
</dbReference>
<proteinExistence type="predicted"/>
<dbReference type="Proteomes" id="UP000182658">
    <property type="component" value="Unassembled WGS sequence"/>
</dbReference>
<evidence type="ECO:0000313" key="2">
    <source>
        <dbReference type="Proteomes" id="UP000182658"/>
    </source>
</evidence>
<dbReference type="InterPro" id="IPR052999">
    <property type="entry name" value="PTS1_Protein"/>
</dbReference>
<evidence type="ECO:0008006" key="3">
    <source>
        <dbReference type="Google" id="ProtNLM"/>
    </source>
</evidence>
<evidence type="ECO:0000313" key="1">
    <source>
        <dbReference type="EMBL" id="OIW29488.1"/>
    </source>
</evidence>
<accession>A0A1J7JI95</accession>
<dbReference type="PANTHER" id="PTHR28180">
    <property type="entry name" value="CONSERVED MITOCHONDRIAL PROTEIN-RELATED"/>
    <property type="match status" value="1"/>
</dbReference>
<dbReference type="EMBL" id="KV875097">
    <property type="protein sequence ID" value="OIW29488.1"/>
    <property type="molecule type" value="Genomic_DNA"/>
</dbReference>
<dbReference type="FunCoup" id="A0A1J7JI95">
    <property type="interactions" value="13"/>
</dbReference>
<dbReference type="InParanoid" id="A0A1J7JI95"/>
<dbReference type="InterPro" id="IPR029032">
    <property type="entry name" value="AhpD-like"/>
</dbReference>
<keyword evidence="2" id="KW-1185">Reference proteome</keyword>
<gene>
    <name evidence="1" type="ORF">CONLIGDRAFT_575995</name>
</gene>
<dbReference type="OrthoDB" id="5537330at2759"/>
<protein>
    <recommendedName>
        <fullName evidence="3">Carboxymuconolactone decarboxylase-like domain-containing protein</fullName>
    </recommendedName>
</protein>